<feature type="region of interest" description="Disordered" evidence="1">
    <location>
        <begin position="1"/>
        <end position="60"/>
    </location>
</feature>
<accession>A0ABQ2VUQ0</accession>
<sequence length="248" mass="26540">MHADGGPVRAPARPVDRVAGRLAAEHHASGGSGHAARTPRRRRRDTARPHARTHRRPRPRLLQQVDRIDRTGRAGGAVTARAGETFGTVRAVRDIEALLAGAVPAAGPTADEGEPDTGEWSATAGEGFRIVPLWESDGLVGVYGPEWQQAEEAAAGHLAALVGELDRRWGTHRTAGMRVPIFRHGAGESLPPLYRALCDRDCLGDLTVWGPVEGRWIAISLNQCDGDAPMILVAVVADRPIVELDDGE</sequence>
<evidence type="ECO:0000256" key="1">
    <source>
        <dbReference type="SAM" id="MobiDB-lite"/>
    </source>
</evidence>
<name>A0ABQ2VUQ0_9ACTN</name>
<dbReference type="Proteomes" id="UP000660675">
    <property type="component" value="Unassembled WGS sequence"/>
</dbReference>
<gene>
    <name evidence="2" type="ORF">GCM10015535_08980</name>
</gene>
<feature type="compositionally biased region" description="Basic residues" evidence="1">
    <location>
        <begin position="37"/>
        <end position="59"/>
    </location>
</feature>
<evidence type="ECO:0000313" key="2">
    <source>
        <dbReference type="EMBL" id="GGV76683.1"/>
    </source>
</evidence>
<proteinExistence type="predicted"/>
<reference evidence="3" key="1">
    <citation type="journal article" date="2019" name="Int. J. Syst. Evol. Microbiol.">
        <title>The Global Catalogue of Microorganisms (GCM) 10K type strain sequencing project: providing services to taxonomists for standard genome sequencing and annotation.</title>
        <authorList>
            <consortium name="The Broad Institute Genomics Platform"/>
            <consortium name="The Broad Institute Genome Sequencing Center for Infectious Disease"/>
            <person name="Wu L."/>
            <person name="Ma J."/>
        </authorList>
    </citation>
    <scope>NUCLEOTIDE SEQUENCE [LARGE SCALE GENOMIC DNA]</scope>
    <source>
        <strain evidence="3">JCM 4376</strain>
    </source>
</reference>
<evidence type="ECO:0000313" key="3">
    <source>
        <dbReference type="Proteomes" id="UP000660675"/>
    </source>
</evidence>
<organism evidence="2 3">
    <name type="scientific">Streptomyces gelaticus</name>
    <dbReference type="NCBI Taxonomy" id="285446"/>
    <lineage>
        <taxon>Bacteria</taxon>
        <taxon>Bacillati</taxon>
        <taxon>Actinomycetota</taxon>
        <taxon>Actinomycetes</taxon>
        <taxon>Kitasatosporales</taxon>
        <taxon>Streptomycetaceae</taxon>
        <taxon>Streptomyces</taxon>
    </lineage>
</organism>
<comment type="caution">
    <text evidence="2">The sequence shown here is derived from an EMBL/GenBank/DDBJ whole genome shotgun (WGS) entry which is preliminary data.</text>
</comment>
<dbReference type="EMBL" id="BMTF01000002">
    <property type="protein sequence ID" value="GGV76683.1"/>
    <property type="molecule type" value="Genomic_DNA"/>
</dbReference>
<protein>
    <submittedName>
        <fullName evidence="2">Uncharacterized protein</fullName>
    </submittedName>
</protein>
<keyword evidence="3" id="KW-1185">Reference proteome</keyword>
<feature type="compositionally biased region" description="Basic and acidic residues" evidence="1">
    <location>
        <begin position="14"/>
        <end position="28"/>
    </location>
</feature>